<dbReference type="InterPro" id="IPR051317">
    <property type="entry name" value="Gfo/Idh/MocA_oxidoreduct"/>
</dbReference>
<dbReference type="Proteomes" id="UP000245942">
    <property type="component" value="Unassembled WGS sequence"/>
</dbReference>
<keyword evidence="6" id="KW-1185">Reference proteome</keyword>
<protein>
    <submittedName>
        <fullName evidence="5">NAD(P)-binding protein</fullName>
    </submittedName>
</protein>
<gene>
    <name evidence="5" type="ORF">BCV69DRAFT_307604</name>
</gene>
<evidence type="ECO:0000256" key="2">
    <source>
        <dbReference type="ARBA" id="ARBA00023002"/>
    </source>
</evidence>
<comment type="similarity">
    <text evidence="1">Belongs to the Gfo/Idh/MocA family.</text>
</comment>
<feature type="domain" description="Gfo/Idh/MocA-like oxidoreductase N-terminal" evidence="3">
    <location>
        <begin position="12"/>
        <end position="132"/>
    </location>
</feature>
<dbReference type="AlphaFoldDB" id="A0A316U8E8"/>
<dbReference type="SUPFAM" id="SSF51735">
    <property type="entry name" value="NAD(P)-binding Rossmann-fold domains"/>
    <property type="match status" value="1"/>
</dbReference>
<keyword evidence="2" id="KW-0560">Oxidoreductase</keyword>
<name>A0A316U8E8_9BASI</name>
<evidence type="ECO:0000256" key="1">
    <source>
        <dbReference type="ARBA" id="ARBA00010928"/>
    </source>
</evidence>
<dbReference type="GeneID" id="37016429"/>
<accession>A0A316U8E8</accession>
<proteinExistence type="inferred from homology"/>
<dbReference type="PANTHER" id="PTHR43708">
    <property type="entry name" value="CONSERVED EXPRESSED OXIDOREDUCTASE (EUROFUNG)"/>
    <property type="match status" value="1"/>
</dbReference>
<dbReference type="Gene3D" id="3.30.360.10">
    <property type="entry name" value="Dihydrodipicolinate Reductase, domain 2"/>
    <property type="match status" value="1"/>
</dbReference>
<sequence>MEMVINRCPIPVSVVGFGSSARTFHLPFILSLPDHFKLHSIQQRPGSKSGPPASSTHPDVAIASSFEEVISGPTALPKPGLVVITTSNATHFPFAKAALQAGYHVIVEKPITWRVSEAEELVSLSASLGLVCASFNNRRWDCDFLTVKSLLAPPVANPEQPSALGTPVYYESRFDRFRPWSKGGWREESGFDEGGGLLLDLGSHLADQLISLFGPPKTITAFVTNQRGQLSANVDDDFLIIAQYPPTRPLPPDEPGAGSRLSGLRAVLGATVLSTHIDAEQPRFRIEGNRGSYEKRGTDPQENQLKKGWTPAKQGQAFGVYEEHEPPAIKLGRLTTSLDAGSEAVNSGSGAPGAAPVQPKLAVNDVPTLPGLYAIKAGESARNGSGSVEAAYRAIDQVLVVKPQEAAQCIKFLNLARQSALEGRTIEWE</sequence>
<dbReference type="InterPro" id="IPR036291">
    <property type="entry name" value="NAD(P)-bd_dom_sf"/>
</dbReference>
<dbReference type="GO" id="GO:0016491">
    <property type="term" value="F:oxidoreductase activity"/>
    <property type="evidence" value="ECO:0007669"/>
    <property type="project" value="UniProtKB-KW"/>
</dbReference>
<dbReference type="EMBL" id="KZ819325">
    <property type="protein sequence ID" value="PWN21486.1"/>
    <property type="molecule type" value="Genomic_DNA"/>
</dbReference>
<organism evidence="5 6">
    <name type="scientific">Pseudomicrostroma glucosiphilum</name>
    <dbReference type="NCBI Taxonomy" id="1684307"/>
    <lineage>
        <taxon>Eukaryota</taxon>
        <taxon>Fungi</taxon>
        <taxon>Dikarya</taxon>
        <taxon>Basidiomycota</taxon>
        <taxon>Ustilaginomycotina</taxon>
        <taxon>Exobasidiomycetes</taxon>
        <taxon>Microstromatales</taxon>
        <taxon>Microstromatales incertae sedis</taxon>
        <taxon>Pseudomicrostroma</taxon>
    </lineage>
</organism>
<dbReference type="Pfam" id="PF22725">
    <property type="entry name" value="GFO_IDH_MocA_C3"/>
    <property type="match status" value="1"/>
</dbReference>
<dbReference type="InterPro" id="IPR055170">
    <property type="entry name" value="GFO_IDH_MocA-like_dom"/>
</dbReference>
<evidence type="ECO:0000313" key="5">
    <source>
        <dbReference type="EMBL" id="PWN21486.1"/>
    </source>
</evidence>
<dbReference type="STRING" id="1684307.A0A316U8E8"/>
<dbReference type="OrthoDB" id="446809at2759"/>
<dbReference type="InterPro" id="IPR000683">
    <property type="entry name" value="Gfo/Idh/MocA-like_OxRdtase_N"/>
</dbReference>
<evidence type="ECO:0000313" key="6">
    <source>
        <dbReference type="Proteomes" id="UP000245942"/>
    </source>
</evidence>
<evidence type="ECO:0000259" key="4">
    <source>
        <dbReference type="Pfam" id="PF22725"/>
    </source>
</evidence>
<dbReference type="Gene3D" id="3.40.50.720">
    <property type="entry name" value="NAD(P)-binding Rossmann-like Domain"/>
    <property type="match status" value="1"/>
</dbReference>
<dbReference type="RefSeq" id="XP_025348646.1">
    <property type="nucleotide sequence ID" value="XM_025494695.1"/>
</dbReference>
<reference evidence="5 6" key="1">
    <citation type="journal article" date="2018" name="Mol. Biol. Evol.">
        <title>Broad Genomic Sampling Reveals a Smut Pathogenic Ancestry of the Fungal Clade Ustilaginomycotina.</title>
        <authorList>
            <person name="Kijpornyongpan T."/>
            <person name="Mondo S.J."/>
            <person name="Barry K."/>
            <person name="Sandor L."/>
            <person name="Lee J."/>
            <person name="Lipzen A."/>
            <person name="Pangilinan J."/>
            <person name="LaButti K."/>
            <person name="Hainaut M."/>
            <person name="Henrissat B."/>
            <person name="Grigoriev I.V."/>
            <person name="Spatafora J.W."/>
            <person name="Aime M.C."/>
        </authorList>
    </citation>
    <scope>NUCLEOTIDE SEQUENCE [LARGE SCALE GENOMIC DNA]</scope>
    <source>
        <strain evidence="5 6">MCA 4718</strain>
    </source>
</reference>
<dbReference type="PANTHER" id="PTHR43708:SF5">
    <property type="entry name" value="CONSERVED EXPRESSED OXIDOREDUCTASE (EUROFUNG)-RELATED"/>
    <property type="match status" value="1"/>
</dbReference>
<feature type="domain" description="GFO/IDH/MocA-like oxidoreductase" evidence="4">
    <location>
        <begin position="163"/>
        <end position="293"/>
    </location>
</feature>
<evidence type="ECO:0000259" key="3">
    <source>
        <dbReference type="Pfam" id="PF01408"/>
    </source>
</evidence>
<dbReference type="GO" id="GO:0000166">
    <property type="term" value="F:nucleotide binding"/>
    <property type="evidence" value="ECO:0007669"/>
    <property type="project" value="InterPro"/>
</dbReference>
<dbReference type="Pfam" id="PF01408">
    <property type="entry name" value="GFO_IDH_MocA"/>
    <property type="match status" value="1"/>
</dbReference>